<organism evidence="1 2">
    <name type="scientific">Telmatospirillum siberiense</name>
    <dbReference type="NCBI Taxonomy" id="382514"/>
    <lineage>
        <taxon>Bacteria</taxon>
        <taxon>Pseudomonadati</taxon>
        <taxon>Pseudomonadota</taxon>
        <taxon>Alphaproteobacteria</taxon>
        <taxon>Rhodospirillales</taxon>
        <taxon>Rhodospirillaceae</taxon>
        <taxon>Telmatospirillum</taxon>
    </lineage>
</organism>
<name>A0A2N3PUP1_9PROT</name>
<dbReference type="RefSeq" id="WP_101251147.1">
    <property type="nucleotide sequence ID" value="NZ_PIUM01000014.1"/>
</dbReference>
<sequence>MRTRFPRGSTAYAKDGRSYIVEEVADGIVYCTTSNGTETEFPESKLMNAAEWEAATKVGLRREVSYLRMRQSPHFLPAGGTSDEAAADRLLVKADHISPGILDFAAFTVAERILAERKEEDLAGQLSVRKCREMFDAAPPSVRARLLAHLLGARPDALVSAGGLGENLLKAMVAKGLEPLQAAYEAFQDRPHR</sequence>
<gene>
    <name evidence="1" type="ORF">CWS72_13555</name>
</gene>
<proteinExistence type="predicted"/>
<dbReference type="OrthoDB" id="9861377at2"/>
<comment type="caution">
    <text evidence="1">The sequence shown here is derived from an EMBL/GenBank/DDBJ whole genome shotgun (WGS) entry which is preliminary data.</text>
</comment>
<reference evidence="2" key="1">
    <citation type="submission" date="2017-12" db="EMBL/GenBank/DDBJ databases">
        <title>Draft genome sequence of Telmatospirillum siberiense 26-4b1T, an acidotolerant peatland alphaproteobacterium potentially involved in sulfur cycling.</title>
        <authorList>
            <person name="Hausmann B."/>
            <person name="Pjevac P."/>
            <person name="Schreck K."/>
            <person name="Herbold C.W."/>
            <person name="Daims H."/>
            <person name="Wagner M."/>
            <person name="Pester M."/>
            <person name="Loy A."/>
        </authorList>
    </citation>
    <scope>NUCLEOTIDE SEQUENCE [LARGE SCALE GENOMIC DNA]</scope>
    <source>
        <strain evidence="2">26-4b1</strain>
    </source>
</reference>
<dbReference type="AlphaFoldDB" id="A0A2N3PUP1"/>
<dbReference type="EMBL" id="PIUM01000014">
    <property type="protein sequence ID" value="PKU24116.1"/>
    <property type="molecule type" value="Genomic_DNA"/>
</dbReference>
<evidence type="ECO:0000313" key="2">
    <source>
        <dbReference type="Proteomes" id="UP000233293"/>
    </source>
</evidence>
<dbReference type="Proteomes" id="UP000233293">
    <property type="component" value="Unassembled WGS sequence"/>
</dbReference>
<accession>A0A2N3PUP1</accession>
<protein>
    <submittedName>
        <fullName evidence="1">Uncharacterized protein</fullName>
    </submittedName>
</protein>
<keyword evidence="2" id="KW-1185">Reference proteome</keyword>
<evidence type="ECO:0000313" key="1">
    <source>
        <dbReference type="EMBL" id="PKU24116.1"/>
    </source>
</evidence>